<proteinExistence type="predicted"/>
<reference evidence="1 2" key="1">
    <citation type="submission" date="2022-11" db="EMBL/GenBank/DDBJ databases">
        <title>Host association and intracellularity evolved multiple times independently in the Rickettsiales.</title>
        <authorList>
            <person name="Castelli M."/>
            <person name="Nardi T."/>
            <person name="Gammuto L."/>
            <person name="Bellinzona G."/>
            <person name="Sabaneyeva E."/>
            <person name="Potekhin A."/>
            <person name="Serra V."/>
            <person name="Petroni G."/>
            <person name="Sassera D."/>
        </authorList>
    </citation>
    <scope>NUCLEOTIDE SEQUENCE [LARGE SCALE GENOMIC DNA]</scope>
    <source>
        <strain evidence="1 2">NDG2</strain>
    </source>
</reference>
<protein>
    <submittedName>
        <fullName evidence="1">IS6 family transposase</fullName>
    </submittedName>
</protein>
<keyword evidence="2" id="KW-1185">Reference proteome</keyword>
<accession>A0ABZ0UIU1</accession>
<evidence type="ECO:0000313" key="2">
    <source>
        <dbReference type="Proteomes" id="UP001327219"/>
    </source>
</evidence>
<gene>
    <name evidence="1" type="ORF">Bandiella_00095</name>
</gene>
<dbReference type="RefSeq" id="WP_323732957.1">
    <property type="nucleotide sequence ID" value="NZ_CP110820.1"/>
</dbReference>
<sequence length="105" mass="12789">MEERASRYRYPMVIIGHAVWLYHRFNLSYRDVAEELLYRGIEVSHETIRAWCIKFGKRFLDIIKKKQRKVKDKWHLDEMSIKINGKYFILWRAVDGTVKLMEVRA</sequence>
<name>A0ABZ0UIU1_9RICK</name>
<dbReference type="PANTHER" id="PTHR35528:SF3">
    <property type="entry name" value="BLL1675 PROTEIN"/>
    <property type="match status" value="1"/>
</dbReference>
<organism evidence="1 2">
    <name type="scientific">Candidatus Bandiella euplotis</name>
    <dbReference type="NCBI Taxonomy" id="1664265"/>
    <lineage>
        <taxon>Bacteria</taxon>
        <taxon>Pseudomonadati</taxon>
        <taxon>Pseudomonadota</taxon>
        <taxon>Alphaproteobacteria</taxon>
        <taxon>Rickettsiales</taxon>
        <taxon>Candidatus Midichloriaceae</taxon>
        <taxon>Candidatus Bandiella</taxon>
    </lineage>
</organism>
<dbReference type="EMBL" id="CP110820">
    <property type="protein sequence ID" value="WPX95993.1"/>
    <property type="molecule type" value="Genomic_DNA"/>
</dbReference>
<dbReference type="InterPro" id="IPR052183">
    <property type="entry name" value="IS_Transposase"/>
</dbReference>
<dbReference type="Proteomes" id="UP001327219">
    <property type="component" value="Chromosome"/>
</dbReference>
<dbReference type="PANTHER" id="PTHR35528">
    <property type="entry name" value="BLL1675 PROTEIN"/>
    <property type="match status" value="1"/>
</dbReference>
<evidence type="ECO:0000313" key="1">
    <source>
        <dbReference type="EMBL" id="WPX95993.1"/>
    </source>
</evidence>